<dbReference type="PANTHER" id="PTHR14689:SF0">
    <property type="entry name" value="COILED-COIL DOMAIN-CONTAINING PROTEIN 82"/>
    <property type="match status" value="1"/>
</dbReference>
<feature type="region of interest" description="Disordered" evidence="1">
    <location>
        <begin position="17"/>
        <end position="81"/>
    </location>
</feature>
<dbReference type="Proteomes" id="UP000613580">
    <property type="component" value="Unassembled WGS sequence"/>
</dbReference>
<feature type="compositionally biased region" description="Basic and acidic residues" evidence="1">
    <location>
        <begin position="28"/>
        <end position="42"/>
    </location>
</feature>
<reference evidence="3" key="1">
    <citation type="submission" date="2020-05" db="EMBL/GenBank/DDBJ databases">
        <title>Mycena genomes resolve the evolution of fungal bioluminescence.</title>
        <authorList>
            <person name="Tsai I.J."/>
        </authorList>
    </citation>
    <scope>NUCLEOTIDE SEQUENCE</scope>
    <source>
        <strain evidence="3">110903Hualien_Pintung</strain>
    </source>
</reference>
<sequence>MLQLQVPEVLITRPKNFDPDLYRSMAPTERETLKRKRAEQPSKSKTRTAPRPAASQQRRTRSRRSPEPQPRAHRATSQKQMARNNALELMRRRRQRLEPAAPTQEDPYESASEVDSLFDEIEDDEQFEENFIVKDDGAEVVLPMGHQLQDDEEMQIKKIVQFMVFVAVHPPAERKSIMEKLLEDEYFLVPLERLRRRMKGLVVILKSTRWSLPFTSRLERHPDLVVQEVSTNAASKICIVCHKTQTGNNNGHRAVLSGFPYDQVGYQELPLKPGDMKERTYDMGFFCAKRVYAFHRVFHWERNLFVEVRKEIDQMHEIRQGGRLVNDRDVSIAVDNDRIGAPKDLQDANAINDWFEKRGFVKLLEKKIKDILADGEGAEKDMKGGKSD</sequence>
<evidence type="ECO:0000313" key="4">
    <source>
        <dbReference type="Proteomes" id="UP000613580"/>
    </source>
</evidence>
<dbReference type="EMBL" id="JACAZE010000001">
    <property type="protein sequence ID" value="KAF7323011.1"/>
    <property type="molecule type" value="Genomic_DNA"/>
</dbReference>
<protein>
    <submittedName>
        <fullName evidence="3">DUF4211 domain-containing protein</fullName>
    </submittedName>
</protein>
<dbReference type="GO" id="GO:0005634">
    <property type="term" value="C:nucleus"/>
    <property type="evidence" value="ECO:0007669"/>
    <property type="project" value="TreeGrafter"/>
</dbReference>
<dbReference type="AlphaFoldDB" id="A0A8H6WMU0"/>
<name>A0A8H6WMU0_MYCCL</name>
<dbReference type="PANTHER" id="PTHR14689">
    <property type="entry name" value="PHORBOL-ESTER_DAG-TYPE DOMAIN-CONTAINING PROTEIN"/>
    <property type="match status" value="1"/>
</dbReference>
<feature type="compositionally biased region" description="Low complexity" evidence="1">
    <location>
        <begin position="47"/>
        <end position="57"/>
    </location>
</feature>
<evidence type="ECO:0000256" key="1">
    <source>
        <dbReference type="SAM" id="MobiDB-lite"/>
    </source>
</evidence>
<feature type="domain" description="DUF4211" evidence="2">
    <location>
        <begin position="130"/>
        <end position="263"/>
    </location>
</feature>
<dbReference type="InterPro" id="IPR025451">
    <property type="entry name" value="DUF4211"/>
</dbReference>
<dbReference type="Pfam" id="PF13926">
    <property type="entry name" value="DUF4211"/>
    <property type="match status" value="1"/>
</dbReference>
<accession>A0A8H6WMU0</accession>
<evidence type="ECO:0000259" key="2">
    <source>
        <dbReference type="Pfam" id="PF13926"/>
    </source>
</evidence>
<proteinExistence type="predicted"/>
<dbReference type="OrthoDB" id="21499at2759"/>
<evidence type="ECO:0000313" key="3">
    <source>
        <dbReference type="EMBL" id="KAF7323011.1"/>
    </source>
</evidence>
<keyword evidence="4" id="KW-1185">Reference proteome</keyword>
<organism evidence="3 4">
    <name type="scientific">Mycena chlorophos</name>
    <name type="common">Agaric fungus</name>
    <name type="synonym">Agaricus chlorophos</name>
    <dbReference type="NCBI Taxonomy" id="658473"/>
    <lineage>
        <taxon>Eukaryota</taxon>
        <taxon>Fungi</taxon>
        <taxon>Dikarya</taxon>
        <taxon>Basidiomycota</taxon>
        <taxon>Agaricomycotina</taxon>
        <taxon>Agaricomycetes</taxon>
        <taxon>Agaricomycetidae</taxon>
        <taxon>Agaricales</taxon>
        <taxon>Marasmiineae</taxon>
        <taxon>Mycenaceae</taxon>
        <taxon>Mycena</taxon>
    </lineage>
</organism>
<comment type="caution">
    <text evidence="3">The sequence shown here is derived from an EMBL/GenBank/DDBJ whole genome shotgun (WGS) entry which is preliminary data.</text>
</comment>
<gene>
    <name evidence="3" type="ORF">HMN09_00080800</name>
</gene>